<dbReference type="InterPro" id="IPR019587">
    <property type="entry name" value="Polyketide_cyclase/dehydratase"/>
</dbReference>
<dbReference type="InterPro" id="IPR023393">
    <property type="entry name" value="START-like_dom_sf"/>
</dbReference>
<keyword evidence="2" id="KW-1185">Reference proteome</keyword>
<comment type="caution">
    <text evidence="1">The sequence shown here is derived from an EMBL/GenBank/DDBJ whole genome shotgun (WGS) entry which is preliminary data.</text>
</comment>
<evidence type="ECO:0000313" key="1">
    <source>
        <dbReference type="EMBL" id="KNA91029.1"/>
    </source>
</evidence>
<evidence type="ECO:0000313" key="2">
    <source>
        <dbReference type="Proteomes" id="UP000037247"/>
    </source>
</evidence>
<reference evidence="1 2" key="1">
    <citation type="submission" date="2015-05" db="EMBL/GenBank/DDBJ databases">
        <title>Draft genome sequence of the bacterium Gordonia jacobaea a new member of the Gordonia genus.</title>
        <authorList>
            <person name="Jimenez-Galisteo G."/>
            <person name="Dominguez A."/>
            <person name="Munoz E."/>
            <person name="Vinas M."/>
        </authorList>
    </citation>
    <scope>NUCLEOTIDE SEQUENCE [LARGE SCALE GENOMIC DNA]</scope>
    <source>
        <strain evidence="2">mv1</strain>
    </source>
</reference>
<sequence>MAIWTTLDPVDLSYFDTAQHSFSYDVDVPGADPDTVWADIVAPQPLPWVRALRGHYLSPEPLGVGSRREVAVLRGVMTLREHFFLWDNTIHRHSFYATEASVPLFRSFAEDYHVTALGSGSRFTWRFAFDAHRGFGPIVAAGVPLNRRLFASIIGDTQRHFDTQYPARGGVL</sequence>
<accession>A0ABR5IBM5</accession>
<name>A0ABR5IBM5_9ACTN</name>
<dbReference type="Proteomes" id="UP000037247">
    <property type="component" value="Unassembled WGS sequence"/>
</dbReference>
<gene>
    <name evidence="1" type="ORF">ABW18_12030</name>
</gene>
<dbReference type="RefSeq" id="WP_049699203.1">
    <property type="nucleotide sequence ID" value="NZ_JAQDQF010000008.1"/>
</dbReference>
<proteinExistence type="predicted"/>
<dbReference type="Gene3D" id="3.30.530.20">
    <property type="match status" value="1"/>
</dbReference>
<protein>
    <recommendedName>
        <fullName evidence="3">SRPBCC family protein</fullName>
    </recommendedName>
</protein>
<dbReference type="SUPFAM" id="SSF55961">
    <property type="entry name" value="Bet v1-like"/>
    <property type="match status" value="1"/>
</dbReference>
<dbReference type="EMBL" id="LDTZ01000017">
    <property type="protein sequence ID" value="KNA91029.1"/>
    <property type="molecule type" value="Genomic_DNA"/>
</dbReference>
<dbReference type="Pfam" id="PF10604">
    <property type="entry name" value="Polyketide_cyc2"/>
    <property type="match status" value="1"/>
</dbReference>
<dbReference type="CDD" id="cd07821">
    <property type="entry name" value="PYR_PYL_RCAR_like"/>
    <property type="match status" value="1"/>
</dbReference>
<evidence type="ECO:0008006" key="3">
    <source>
        <dbReference type="Google" id="ProtNLM"/>
    </source>
</evidence>
<organism evidence="1 2">
    <name type="scientific">Gordonia jacobaea</name>
    <dbReference type="NCBI Taxonomy" id="122202"/>
    <lineage>
        <taxon>Bacteria</taxon>
        <taxon>Bacillati</taxon>
        <taxon>Actinomycetota</taxon>
        <taxon>Actinomycetes</taxon>
        <taxon>Mycobacteriales</taxon>
        <taxon>Gordoniaceae</taxon>
        <taxon>Gordonia</taxon>
    </lineage>
</organism>